<dbReference type="EMBL" id="REGN01009405">
    <property type="protein sequence ID" value="RNA01224.1"/>
    <property type="molecule type" value="Genomic_DNA"/>
</dbReference>
<sequence length="160" mass="18854">DVFILKVIIRLAQKPEIKFVLKSFKNQVSDLTLKSFRFTQFIDPLHIRIKKRIKRNKVLTTYDLLFYCNPAIVPLVQHPISQDTDHKCISWLLYGSHLHSLHQFALPIQLMANVCYRPKVDDQFLHRLESSRPTATKCWFSTNFWLCSPQPQSHWCTISS</sequence>
<gene>
    <name evidence="1" type="ORF">BpHYR1_027365</name>
</gene>
<dbReference type="AlphaFoldDB" id="A0A3M7PQD2"/>
<dbReference type="Proteomes" id="UP000276133">
    <property type="component" value="Unassembled WGS sequence"/>
</dbReference>
<organism evidence="1 2">
    <name type="scientific">Brachionus plicatilis</name>
    <name type="common">Marine rotifer</name>
    <name type="synonym">Brachionus muelleri</name>
    <dbReference type="NCBI Taxonomy" id="10195"/>
    <lineage>
        <taxon>Eukaryota</taxon>
        <taxon>Metazoa</taxon>
        <taxon>Spiralia</taxon>
        <taxon>Gnathifera</taxon>
        <taxon>Rotifera</taxon>
        <taxon>Eurotatoria</taxon>
        <taxon>Monogononta</taxon>
        <taxon>Pseudotrocha</taxon>
        <taxon>Ploima</taxon>
        <taxon>Brachionidae</taxon>
        <taxon>Brachionus</taxon>
    </lineage>
</organism>
<protein>
    <submittedName>
        <fullName evidence="1">Uncharacterized protein</fullName>
    </submittedName>
</protein>
<evidence type="ECO:0000313" key="2">
    <source>
        <dbReference type="Proteomes" id="UP000276133"/>
    </source>
</evidence>
<accession>A0A3M7PQD2</accession>
<feature type="non-terminal residue" evidence="1">
    <location>
        <position position="1"/>
    </location>
</feature>
<proteinExistence type="predicted"/>
<keyword evidence="2" id="KW-1185">Reference proteome</keyword>
<name>A0A3M7PQD2_BRAPC</name>
<comment type="caution">
    <text evidence="1">The sequence shown here is derived from an EMBL/GenBank/DDBJ whole genome shotgun (WGS) entry which is preliminary data.</text>
</comment>
<evidence type="ECO:0000313" key="1">
    <source>
        <dbReference type="EMBL" id="RNA01224.1"/>
    </source>
</evidence>
<reference evidence="1 2" key="1">
    <citation type="journal article" date="2018" name="Sci. Rep.">
        <title>Genomic signatures of local adaptation to the degree of environmental predictability in rotifers.</title>
        <authorList>
            <person name="Franch-Gras L."/>
            <person name="Hahn C."/>
            <person name="Garcia-Roger E.M."/>
            <person name="Carmona M.J."/>
            <person name="Serra M."/>
            <person name="Gomez A."/>
        </authorList>
    </citation>
    <scope>NUCLEOTIDE SEQUENCE [LARGE SCALE GENOMIC DNA]</scope>
    <source>
        <strain evidence="1">HYR1</strain>
    </source>
</reference>